<keyword evidence="1" id="KW-0560">Oxidoreductase</keyword>
<reference evidence="3" key="1">
    <citation type="submission" date="2023-08" db="EMBL/GenBank/DDBJ databases">
        <authorList>
            <person name="Audoor S."/>
            <person name="Bilcke G."/>
        </authorList>
    </citation>
    <scope>NUCLEOTIDE SEQUENCE</scope>
</reference>
<dbReference type="InterPro" id="IPR027443">
    <property type="entry name" value="IPNS-like_sf"/>
</dbReference>
<evidence type="ECO:0000256" key="1">
    <source>
        <dbReference type="RuleBase" id="RU003682"/>
    </source>
</evidence>
<keyword evidence="1" id="KW-0479">Metal-binding</keyword>
<organism evidence="3 4">
    <name type="scientific">Cylindrotheca closterium</name>
    <dbReference type="NCBI Taxonomy" id="2856"/>
    <lineage>
        <taxon>Eukaryota</taxon>
        <taxon>Sar</taxon>
        <taxon>Stramenopiles</taxon>
        <taxon>Ochrophyta</taxon>
        <taxon>Bacillariophyta</taxon>
        <taxon>Bacillariophyceae</taxon>
        <taxon>Bacillariophycidae</taxon>
        <taxon>Bacillariales</taxon>
        <taxon>Bacillariaceae</taxon>
        <taxon>Cylindrotheca</taxon>
    </lineage>
</organism>
<comment type="similarity">
    <text evidence="1">Belongs to the iron/ascorbate-dependent oxidoreductase family.</text>
</comment>
<evidence type="ECO:0000313" key="3">
    <source>
        <dbReference type="EMBL" id="CAJ1960138.1"/>
    </source>
</evidence>
<protein>
    <recommendedName>
        <fullName evidence="2">Fe2OG dioxygenase domain-containing protein</fullName>
    </recommendedName>
</protein>
<dbReference type="PROSITE" id="PS51471">
    <property type="entry name" value="FE2OG_OXY"/>
    <property type="match status" value="1"/>
</dbReference>
<gene>
    <name evidence="3" type="ORF">CYCCA115_LOCUS18554</name>
</gene>
<dbReference type="InterPro" id="IPR005123">
    <property type="entry name" value="Oxoglu/Fe-dep_dioxygenase_dom"/>
</dbReference>
<dbReference type="Gene3D" id="2.60.120.330">
    <property type="entry name" value="B-lactam Antibiotic, Isopenicillin N Synthase, Chain"/>
    <property type="match status" value="1"/>
</dbReference>
<dbReference type="SUPFAM" id="SSF51197">
    <property type="entry name" value="Clavaminate synthase-like"/>
    <property type="match status" value="1"/>
</dbReference>
<dbReference type="EMBL" id="CAKOGP040002047">
    <property type="protein sequence ID" value="CAJ1960138.1"/>
    <property type="molecule type" value="Genomic_DNA"/>
</dbReference>
<accession>A0AAD2PWF8</accession>
<comment type="caution">
    <text evidence="3">The sequence shown here is derived from an EMBL/GenBank/DDBJ whole genome shotgun (WGS) entry which is preliminary data.</text>
</comment>
<dbReference type="GO" id="GO:0016491">
    <property type="term" value="F:oxidoreductase activity"/>
    <property type="evidence" value="ECO:0007669"/>
    <property type="project" value="UniProtKB-KW"/>
</dbReference>
<dbReference type="Proteomes" id="UP001295423">
    <property type="component" value="Unassembled WGS sequence"/>
</dbReference>
<keyword evidence="1" id="KW-0408">Iron</keyword>
<dbReference type="AlphaFoldDB" id="A0AAD2PWF8"/>
<name>A0AAD2PWF8_9STRA</name>
<keyword evidence="4" id="KW-1185">Reference proteome</keyword>
<evidence type="ECO:0000313" key="4">
    <source>
        <dbReference type="Proteomes" id="UP001295423"/>
    </source>
</evidence>
<evidence type="ECO:0000259" key="2">
    <source>
        <dbReference type="PROSITE" id="PS51471"/>
    </source>
</evidence>
<sequence length="340" mass="37849">MKNESSMELSRDGIRQLSLTSEEISIVKKAFHCASKTLDEIVAPNLCEHLIDPNQDSYSCSGYHPLGGTLSSKYNKYREGFVFSNGEIFDLQTDSNDHFGDTMRETGSVLHSLAMKAVAEVESTLGLPANYIQDTYGKDVSLAHSSQWHLKRYSASAGHDDGDLALGVHTDPSILSVVVHDSPTLEPGGWGLQYSQKLDGPRTDSGISIEWNEPPYHGHGVATVMIGSAFARIMQVGDNVSKNEKVRQLRRLYPPCRHRVVMSTDATEHLGRQRMALTYFLRPSPLSILTPLPIFLELNVRQPRKKLTFGSWYKKVSSNYSRSRAKTKQNSSILVAVDSY</sequence>
<feature type="domain" description="Fe2OG dioxygenase" evidence="2">
    <location>
        <begin position="142"/>
        <end position="283"/>
    </location>
</feature>
<proteinExistence type="inferred from homology"/>
<dbReference type="GO" id="GO:0046872">
    <property type="term" value="F:metal ion binding"/>
    <property type="evidence" value="ECO:0007669"/>
    <property type="project" value="UniProtKB-KW"/>
</dbReference>